<evidence type="ECO:0000256" key="1">
    <source>
        <dbReference type="SAM" id="MobiDB-lite"/>
    </source>
</evidence>
<proteinExistence type="predicted"/>
<dbReference type="Proteomes" id="UP000268329">
    <property type="component" value="Chromosome"/>
</dbReference>
<protein>
    <submittedName>
        <fullName evidence="2">Uncharacterized protein</fullName>
    </submittedName>
</protein>
<dbReference type="EMBL" id="CP033073">
    <property type="protein sequence ID" value="AYN43014.1"/>
    <property type="molecule type" value="Genomic_DNA"/>
</dbReference>
<feature type="region of interest" description="Disordered" evidence="1">
    <location>
        <begin position="1"/>
        <end position="20"/>
    </location>
</feature>
<dbReference type="KEGG" id="sdd:D9753_33655"/>
<organism evidence="2 3">
    <name type="scientific">Streptomyces dangxiongensis</name>
    <dbReference type="NCBI Taxonomy" id="1442032"/>
    <lineage>
        <taxon>Bacteria</taxon>
        <taxon>Bacillati</taxon>
        <taxon>Actinomycetota</taxon>
        <taxon>Actinomycetes</taxon>
        <taxon>Kitasatosporales</taxon>
        <taxon>Streptomycetaceae</taxon>
        <taxon>Streptomyces</taxon>
    </lineage>
</organism>
<gene>
    <name evidence="2" type="ORF">D9753_33655</name>
</gene>
<feature type="region of interest" description="Disordered" evidence="1">
    <location>
        <begin position="49"/>
        <end position="79"/>
    </location>
</feature>
<name>A0A3G2JKZ2_9ACTN</name>
<reference evidence="2 3" key="1">
    <citation type="submission" date="2018-10" db="EMBL/GenBank/DDBJ databases">
        <title>The genome of Streptomyces dangxiongensis Z022.</title>
        <authorList>
            <person name="Zhang B."/>
        </authorList>
    </citation>
    <scope>NUCLEOTIDE SEQUENCE [LARGE SCALE GENOMIC DNA]</scope>
    <source>
        <strain evidence="2 3">Z022</strain>
    </source>
</reference>
<dbReference type="RefSeq" id="WP_121790440.1">
    <property type="nucleotide sequence ID" value="NZ_CP033073.1"/>
</dbReference>
<dbReference type="AlphaFoldDB" id="A0A3G2JKZ2"/>
<accession>A0A3G2JKZ2</accession>
<sequence>MAALGAAKQASPLLPPHPDVTRARDCEQCLGWGTLVTRDGDHELCHACQPGNGDDEDITATGSQPPHPRCRPPARTDVP</sequence>
<evidence type="ECO:0000313" key="3">
    <source>
        <dbReference type="Proteomes" id="UP000268329"/>
    </source>
</evidence>
<dbReference type="OrthoDB" id="4262322at2"/>
<keyword evidence="3" id="KW-1185">Reference proteome</keyword>
<evidence type="ECO:0000313" key="2">
    <source>
        <dbReference type="EMBL" id="AYN43014.1"/>
    </source>
</evidence>